<organism evidence="11">
    <name type="scientific">Castor canadensis</name>
    <name type="common">American beaver</name>
    <dbReference type="NCBI Taxonomy" id="51338"/>
    <lineage>
        <taxon>Eukaryota</taxon>
        <taxon>Metazoa</taxon>
        <taxon>Chordata</taxon>
        <taxon>Craniata</taxon>
        <taxon>Vertebrata</taxon>
        <taxon>Euteleostomi</taxon>
        <taxon>Mammalia</taxon>
        <taxon>Eutheria</taxon>
        <taxon>Euarchontoglires</taxon>
        <taxon>Glires</taxon>
        <taxon>Rodentia</taxon>
        <taxon>Castorimorpha</taxon>
        <taxon>Castoridae</taxon>
        <taxon>Castor</taxon>
    </lineage>
</organism>
<protein>
    <submittedName>
        <fullName evidence="11">RNA polymerase II elongation factor ELL</fullName>
    </submittedName>
</protein>
<proteinExistence type="inferred from homology"/>
<comment type="similarity">
    <text evidence="2 7">Belongs to the ELL/occludin family.</text>
</comment>
<name>A0A8B7TTG0_CASCN</name>
<evidence type="ECO:0000313" key="10">
    <source>
        <dbReference type="Proteomes" id="UP001732720"/>
    </source>
</evidence>
<evidence type="ECO:0000256" key="1">
    <source>
        <dbReference type="ARBA" id="ARBA00004123"/>
    </source>
</evidence>
<dbReference type="InterPro" id="IPR010844">
    <property type="entry name" value="Occludin_ELL"/>
</dbReference>
<evidence type="ECO:0000256" key="7">
    <source>
        <dbReference type="PROSITE-ProRule" id="PRU01324"/>
    </source>
</evidence>
<keyword evidence="10" id="KW-1185">Reference proteome</keyword>
<dbReference type="AlphaFoldDB" id="A0A8B7TTG0"/>
<comment type="subcellular location">
    <subcellularLocation>
        <location evidence="1">Nucleus</location>
    </subcellularLocation>
</comment>
<dbReference type="SUPFAM" id="SSF144292">
    <property type="entry name" value="occludin/ELL-like"/>
    <property type="match status" value="1"/>
</dbReference>
<dbReference type="Pfam" id="PF10390">
    <property type="entry name" value="ELL"/>
    <property type="match status" value="1"/>
</dbReference>
<dbReference type="InterPro" id="IPR031176">
    <property type="entry name" value="ELL/occludin"/>
</dbReference>
<dbReference type="Gene3D" id="1.10.10.2670">
    <property type="entry name" value="E3 ubiquitin-protein ligase"/>
    <property type="match status" value="1"/>
</dbReference>
<evidence type="ECO:0000256" key="8">
    <source>
        <dbReference type="SAM" id="MobiDB-lite"/>
    </source>
</evidence>
<dbReference type="GO" id="GO:0032968">
    <property type="term" value="P:positive regulation of transcription elongation by RNA polymerase II"/>
    <property type="evidence" value="ECO:0007669"/>
    <property type="project" value="TreeGrafter"/>
</dbReference>
<dbReference type="PROSITE" id="PS51980">
    <property type="entry name" value="OCEL"/>
    <property type="match status" value="1"/>
</dbReference>
<dbReference type="InterPro" id="IPR019464">
    <property type="entry name" value="ELL_N"/>
</dbReference>
<dbReference type="FunFam" id="1.10.10.2670:FF:000002">
    <property type="entry name" value="RNA polymerase II elongation factor ELL2"/>
    <property type="match status" value="1"/>
</dbReference>
<feature type="compositionally biased region" description="Basic residues" evidence="8">
    <location>
        <begin position="430"/>
        <end position="444"/>
    </location>
</feature>
<evidence type="ECO:0000256" key="4">
    <source>
        <dbReference type="ARBA" id="ARBA00023015"/>
    </source>
</evidence>
<keyword evidence="3" id="KW-0597">Phosphoprotein</keyword>
<dbReference type="GeneID" id="109676675"/>
<gene>
    <name evidence="11" type="primary">Ell</name>
    <name evidence="11" type="synonym">LOC109676675</name>
</gene>
<dbReference type="Proteomes" id="UP001732720">
    <property type="component" value="Chromosome 14"/>
</dbReference>
<feature type="compositionally biased region" description="Low complexity" evidence="8">
    <location>
        <begin position="478"/>
        <end position="489"/>
    </location>
</feature>
<dbReference type="Gene3D" id="6.10.140.340">
    <property type="match status" value="1"/>
</dbReference>
<dbReference type="KEGG" id="ccan:109676675"/>
<evidence type="ECO:0000256" key="5">
    <source>
        <dbReference type="ARBA" id="ARBA00023163"/>
    </source>
</evidence>
<feature type="region of interest" description="Disordered" evidence="8">
    <location>
        <begin position="291"/>
        <end position="489"/>
    </location>
</feature>
<dbReference type="GO" id="GO:0000987">
    <property type="term" value="F:cis-regulatory region sequence-specific DNA binding"/>
    <property type="evidence" value="ECO:0007669"/>
    <property type="project" value="TreeGrafter"/>
</dbReference>
<dbReference type="RefSeq" id="XP_020008570.1">
    <property type="nucleotide sequence ID" value="XM_020152981.2"/>
</dbReference>
<dbReference type="SUPFAM" id="SSF46785">
    <property type="entry name" value="Winged helix' DNA-binding domain"/>
    <property type="match status" value="1"/>
</dbReference>
<keyword evidence="5" id="KW-0804">Transcription</keyword>
<dbReference type="Pfam" id="PF07303">
    <property type="entry name" value="Occludin_ELL"/>
    <property type="match status" value="1"/>
</dbReference>
<dbReference type="GO" id="GO:0042795">
    <property type="term" value="P:snRNA transcription by RNA polymerase II"/>
    <property type="evidence" value="ECO:0007669"/>
    <property type="project" value="TreeGrafter"/>
</dbReference>
<feature type="domain" description="OCEL" evidence="9">
    <location>
        <begin position="490"/>
        <end position="600"/>
    </location>
</feature>
<dbReference type="GO" id="GO:0006368">
    <property type="term" value="P:transcription elongation by RNA polymerase II"/>
    <property type="evidence" value="ECO:0007669"/>
    <property type="project" value="InterPro"/>
</dbReference>
<evidence type="ECO:0000256" key="2">
    <source>
        <dbReference type="ARBA" id="ARBA00009171"/>
    </source>
</evidence>
<dbReference type="OrthoDB" id="6284217at2759"/>
<keyword evidence="6" id="KW-0539">Nucleus</keyword>
<dbReference type="RefSeq" id="XP_020008570.1">
    <property type="nucleotide sequence ID" value="XM_020152981.1"/>
</dbReference>
<dbReference type="GO" id="GO:0008023">
    <property type="term" value="C:transcription elongation factor complex"/>
    <property type="evidence" value="ECO:0007669"/>
    <property type="project" value="InterPro"/>
</dbReference>
<dbReference type="InterPro" id="IPR036390">
    <property type="entry name" value="WH_DNA-bd_sf"/>
</dbReference>
<evidence type="ECO:0000256" key="6">
    <source>
        <dbReference type="ARBA" id="ARBA00023242"/>
    </source>
</evidence>
<dbReference type="GO" id="GO:0003746">
    <property type="term" value="F:translation elongation factor activity"/>
    <property type="evidence" value="ECO:0007669"/>
    <property type="project" value="UniProtKB-KW"/>
</dbReference>
<feature type="compositionally biased region" description="Pro residues" evidence="8">
    <location>
        <begin position="302"/>
        <end position="324"/>
    </location>
</feature>
<feature type="compositionally biased region" description="Basic and acidic residues" evidence="8">
    <location>
        <begin position="445"/>
        <end position="458"/>
    </location>
</feature>
<keyword evidence="4" id="KW-0805">Transcription regulation</keyword>
<keyword evidence="11" id="KW-0648">Protein biosynthesis</keyword>
<evidence type="ECO:0000256" key="3">
    <source>
        <dbReference type="ARBA" id="ARBA00022553"/>
    </source>
</evidence>
<keyword evidence="11" id="KW-0251">Elongation factor</keyword>
<dbReference type="InterPro" id="IPR042065">
    <property type="entry name" value="E3_ELL-like"/>
</dbReference>
<feature type="compositionally biased region" description="Polar residues" evidence="8">
    <location>
        <begin position="337"/>
        <end position="346"/>
    </location>
</feature>
<reference evidence="11" key="1">
    <citation type="submission" date="2025-08" db="UniProtKB">
        <authorList>
            <consortium name="RefSeq"/>
        </authorList>
    </citation>
    <scope>IDENTIFICATION</scope>
    <source>
        <tissue evidence="11">Leukocyte</tissue>
    </source>
</reference>
<evidence type="ECO:0000259" key="9">
    <source>
        <dbReference type="PROSITE" id="PS51980"/>
    </source>
</evidence>
<feature type="compositionally biased region" description="Low complexity" evidence="8">
    <location>
        <begin position="291"/>
        <end position="301"/>
    </location>
</feature>
<dbReference type="PANTHER" id="PTHR23288:SF9">
    <property type="entry name" value="RNA POLYMERASE II ELONGATION FACTOR ELL"/>
    <property type="match status" value="1"/>
</dbReference>
<evidence type="ECO:0000313" key="11">
    <source>
        <dbReference type="RefSeq" id="XP_020008570.1"/>
    </source>
</evidence>
<accession>A0A8B7TTG0</accession>
<dbReference type="PANTHER" id="PTHR23288">
    <property type="entry name" value="OCCLUDIN AND RNA POLYMERASE II ELONGATION FACTOR ELL"/>
    <property type="match status" value="1"/>
</dbReference>
<sequence length="604" mass="66206">MAALKEARSYGLSCGRVSDGSKVSVFHVKLTDSALKAFESYRADQDSVSLRPSIRFDGSQGHICVPQPGGPKAVRTFSFYLSSAGRDGPQGSFDCVQQCVSSHGHVHLDCLGSIQDKVTVCATDDSYQKARQSMAQAEEETRSRSAIVIKAGGRYLGKKVQFRKPAPGAADAVPSRKRATPINLASAIRRSGASGVVQRPLRDRVVHLLALRPYRKAELLLRLQKDGLVQADKDALDSLLQQVASVSARDGTCTLRDCMYKDVQKDWPGYSEGDQQLLKRVLVRKLCQPQAPSGLPAASPASSPPHEPGSCPSPPQKRPPPPDFTDPLASKRPRISHFTQRSQPTLNGKLCASNGREALLPTPGPPAATDTPGPGAPAPPRVHDPLADVSNDLGHSGQDCRQVDPAPPAPTTHLGLPLLTDLAQPDRLHGASHGKPKKSKKHKDKERPEDRHRARRPDPTPATHAAPPDTPGVNGSCSSASAPTSTSDTPDYLLKYAVISSSEQRQSYKNDFNAEYSEYRDLHSRIEQITRRFTQLDAQLRQLSQGSPEYETTRGQILQEYRKIKKTNTNYSREKRRCEYLHSKLAHIKRLIADYDQRQLQAWP</sequence>